<dbReference type="Pfam" id="PF00698">
    <property type="entry name" value="Acyl_transf_1"/>
    <property type="match status" value="1"/>
</dbReference>
<dbReference type="InterPro" id="IPR050091">
    <property type="entry name" value="PKS_NRPS_Biosynth_Enz"/>
</dbReference>
<organism evidence="4 5">
    <name type="scientific">Streptomyces rugosispiralis</name>
    <dbReference type="NCBI Taxonomy" id="2967341"/>
    <lineage>
        <taxon>Bacteria</taxon>
        <taxon>Bacillati</taxon>
        <taxon>Actinomycetota</taxon>
        <taxon>Actinomycetes</taxon>
        <taxon>Kitasatosporales</taxon>
        <taxon>Streptomycetaceae</taxon>
        <taxon>Streptomyces</taxon>
    </lineage>
</organism>
<comment type="caution">
    <text evidence="4">The sequence shown here is derived from an EMBL/GenBank/DDBJ whole genome shotgun (WGS) entry which is preliminary data.</text>
</comment>
<feature type="non-terminal residue" evidence="4">
    <location>
        <position position="90"/>
    </location>
</feature>
<dbReference type="Proteomes" id="UP001204746">
    <property type="component" value="Unassembled WGS sequence"/>
</dbReference>
<dbReference type="InterPro" id="IPR016036">
    <property type="entry name" value="Malonyl_transacylase_ACP-bd"/>
</dbReference>
<dbReference type="InterPro" id="IPR014043">
    <property type="entry name" value="Acyl_transferase_dom"/>
</dbReference>
<keyword evidence="4" id="KW-0808">Transferase</keyword>
<evidence type="ECO:0000259" key="3">
    <source>
        <dbReference type="Pfam" id="PF00698"/>
    </source>
</evidence>
<keyword evidence="5" id="KW-1185">Reference proteome</keyword>
<evidence type="ECO:0000256" key="2">
    <source>
        <dbReference type="ARBA" id="ARBA00022553"/>
    </source>
</evidence>
<dbReference type="InterPro" id="IPR016035">
    <property type="entry name" value="Acyl_Trfase/lysoPLipase"/>
</dbReference>
<name>A0ABT1VFX2_9ACTN</name>
<accession>A0ABT1VFX2</accession>
<evidence type="ECO:0000313" key="4">
    <source>
        <dbReference type="EMBL" id="MCQ8195719.1"/>
    </source>
</evidence>
<proteinExistence type="predicted"/>
<dbReference type="RefSeq" id="WP_256656413.1">
    <property type="nucleotide sequence ID" value="NZ_JANIAA010000281.1"/>
</dbReference>
<dbReference type="EMBL" id="JANIAA010000281">
    <property type="protein sequence ID" value="MCQ8195719.1"/>
    <property type="molecule type" value="Genomic_DNA"/>
</dbReference>
<sequence length="90" mass="8448">EIAAAVVAGALSLEDGAKVVALRSRALRRLAGGGAMASLGVGQERVGQLLSGLGDQAAGVGVAAVNGPSSTVVSGPPEQVAAVVAGCQGA</sequence>
<protein>
    <submittedName>
        <fullName evidence="4">Acyltransferase domain-containing protein</fullName>
    </submittedName>
</protein>
<feature type="non-terminal residue" evidence="4">
    <location>
        <position position="1"/>
    </location>
</feature>
<dbReference type="SUPFAM" id="SSF52151">
    <property type="entry name" value="FabD/lysophospholipase-like"/>
    <property type="match status" value="1"/>
</dbReference>
<dbReference type="GO" id="GO:0016746">
    <property type="term" value="F:acyltransferase activity"/>
    <property type="evidence" value="ECO:0007669"/>
    <property type="project" value="UniProtKB-KW"/>
</dbReference>
<dbReference type="SUPFAM" id="SSF55048">
    <property type="entry name" value="Probable ACP-binding domain of malonyl-CoA ACP transacylase"/>
    <property type="match status" value="1"/>
</dbReference>
<dbReference type="InterPro" id="IPR001227">
    <property type="entry name" value="Ac_transferase_dom_sf"/>
</dbReference>
<feature type="domain" description="Malonyl-CoA:ACP transacylase (MAT)" evidence="3">
    <location>
        <begin position="1"/>
        <end position="88"/>
    </location>
</feature>
<reference evidence="4 5" key="1">
    <citation type="submission" date="2022-07" db="EMBL/GenBank/DDBJ databases">
        <authorList>
            <person name="Phongsopitanun W."/>
            <person name="Tanasupawat S."/>
        </authorList>
    </citation>
    <scope>NUCLEOTIDE SEQUENCE [LARGE SCALE GENOMIC DNA]</scope>
    <source>
        <strain evidence="4 5">RCU-064</strain>
    </source>
</reference>
<evidence type="ECO:0000256" key="1">
    <source>
        <dbReference type="ARBA" id="ARBA00022450"/>
    </source>
</evidence>
<evidence type="ECO:0000313" key="5">
    <source>
        <dbReference type="Proteomes" id="UP001204746"/>
    </source>
</evidence>
<keyword evidence="1" id="KW-0596">Phosphopantetheine</keyword>
<keyword evidence="2" id="KW-0597">Phosphoprotein</keyword>
<dbReference type="Gene3D" id="3.40.366.10">
    <property type="entry name" value="Malonyl-Coenzyme A Acyl Carrier Protein, domain 2"/>
    <property type="match status" value="1"/>
</dbReference>
<gene>
    <name evidence="4" type="ORF">NP777_47455</name>
</gene>
<keyword evidence="4" id="KW-0012">Acyltransferase</keyword>
<dbReference type="PANTHER" id="PTHR43775">
    <property type="entry name" value="FATTY ACID SYNTHASE"/>
    <property type="match status" value="1"/>
</dbReference>
<dbReference type="PANTHER" id="PTHR43775:SF37">
    <property type="entry name" value="SI:DKEY-61P9.11"/>
    <property type="match status" value="1"/>
</dbReference>